<dbReference type="Proteomes" id="UP001141327">
    <property type="component" value="Unassembled WGS sequence"/>
</dbReference>
<protein>
    <recommendedName>
        <fullName evidence="2">Ubiquitin carboxyl-terminal hydrolase 47 C-terminal domain-containing protein</fullName>
    </recommendedName>
</protein>
<keyword evidence="4" id="KW-1185">Reference proteome</keyword>
<feature type="region of interest" description="Disordered" evidence="1">
    <location>
        <begin position="197"/>
        <end position="253"/>
    </location>
</feature>
<dbReference type="CDD" id="cd17039">
    <property type="entry name" value="Ubl_ubiquitin_like"/>
    <property type="match status" value="2"/>
</dbReference>
<gene>
    <name evidence="3" type="ORF">PAPYR_2407</name>
</gene>
<dbReference type="Pfam" id="PF19718">
    <property type="entry name" value="USP47_C"/>
    <property type="match status" value="1"/>
</dbReference>
<feature type="compositionally biased region" description="Pro residues" evidence="1">
    <location>
        <begin position="238"/>
        <end position="250"/>
    </location>
</feature>
<organism evidence="3 4">
    <name type="scientific">Paratrimastix pyriformis</name>
    <dbReference type="NCBI Taxonomy" id="342808"/>
    <lineage>
        <taxon>Eukaryota</taxon>
        <taxon>Metamonada</taxon>
        <taxon>Preaxostyla</taxon>
        <taxon>Paratrimastigidae</taxon>
        <taxon>Paratrimastix</taxon>
    </lineage>
</organism>
<feature type="compositionally biased region" description="Pro residues" evidence="1">
    <location>
        <begin position="510"/>
        <end position="529"/>
    </location>
</feature>
<dbReference type="EMBL" id="JAPMOS010000008">
    <property type="protein sequence ID" value="KAJ4461352.1"/>
    <property type="molecule type" value="Genomic_DNA"/>
</dbReference>
<evidence type="ECO:0000313" key="4">
    <source>
        <dbReference type="Proteomes" id="UP001141327"/>
    </source>
</evidence>
<sequence>MLDFTEPYSVYVPRTATVGALRQAIADTTGVPLAEMLVLRCESYRDAEPFIDDAKELSYHLYVYEGSTLRVERLPDPLHCHSRIIAWHRLTRNYITVTFNKPASKTEKLRLRLDKNTTLQAFKAKIAPMIGRPDPASFHLLRSSYYGVSVLKDETLSLYMAGIGDNSELIVKDGAPKGTSGISINFTLYQPNVASAVPATPTPTPTPAPTPAATPAATPASEAAPAAPAPDAVSPAPSATPTPTPAPTPATPAISYHEDFVTLSKVEVNVAMTAPQVKELILEKCTHPDLDALLGPVRPVPADVMAAAKARLRLQEKKYYHGCGRVLRDTDNMRSYYIYDGCKMAVEVLPAPEHLAADDLVVREQRWDPATQALGPMGTVVLKGTSTRADMVAQLARTHGIEADQITLWQPYEFDLADVHLPGKWDSEILKSNPGAVGGYYYGQVYYYGFRPIEGDVVVWKDARLADREVKGAKVARSQRYYHAEKSLKIDYNADRKTPTPAATPRAAPRSPPRPRPPQPPQPQPQPPR</sequence>
<reference evidence="3" key="1">
    <citation type="journal article" date="2022" name="bioRxiv">
        <title>Genomics of Preaxostyla Flagellates Illuminates Evolutionary Transitions and the Path Towards Mitochondrial Loss.</title>
        <authorList>
            <person name="Novak L.V.F."/>
            <person name="Treitli S.C."/>
            <person name="Pyrih J."/>
            <person name="Halakuc P."/>
            <person name="Pipaliya S.V."/>
            <person name="Vacek V."/>
            <person name="Brzon O."/>
            <person name="Soukal P."/>
            <person name="Eme L."/>
            <person name="Dacks J.B."/>
            <person name="Karnkowska A."/>
            <person name="Elias M."/>
            <person name="Hampl V."/>
        </authorList>
    </citation>
    <scope>NUCLEOTIDE SEQUENCE</scope>
    <source>
        <strain evidence="3">RCP-MX</strain>
    </source>
</reference>
<evidence type="ECO:0000259" key="2">
    <source>
        <dbReference type="Pfam" id="PF19718"/>
    </source>
</evidence>
<dbReference type="InterPro" id="IPR029071">
    <property type="entry name" value="Ubiquitin-like_domsf"/>
</dbReference>
<comment type="caution">
    <text evidence="3">The sequence shown here is derived from an EMBL/GenBank/DDBJ whole genome shotgun (WGS) entry which is preliminary data.</text>
</comment>
<feature type="region of interest" description="Disordered" evidence="1">
    <location>
        <begin position="488"/>
        <end position="529"/>
    </location>
</feature>
<feature type="compositionally biased region" description="Low complexity" evidence="1">
    <location>
        <begin position="499"/>
        <end position="509"/>
    </location>
</feature>
<feature type="compositionally biased region" description="Low complexity" evidence="1">
    <location>
        <begin position="213"/>
        <end position="237"/>
    </location>
</feature>
<name>A0ABQ8UQB4_9EUKA</name>
<accession>A0ABQ8UQB4</accession>
<feature type="compositionally biased region" description="Basic and acidic residues" evidence="1">
    <location>
        <begin position="488"/>
        <end position="498"/>
    </location>
</feature>
<dbReference type="SUPFAM" id="SSF54236">
    <property type="entry name" value="Ubiquitin-like"/>
    <property type="match status" value="1"/>
</dbReference>
<feature type="compositionally biased region" description="Pro residues" evidence="1">
    <location>
        <begin position="200"/>
        <end position="212"/>
    </location>
</feature>
<feature type="domain" description="Ubiquitin carboxyl-terminal hydrolase 47 C-terminal" evidence="2">
    <location>
        <begin position="311"/>
        <end position="447"/>
    </location>
</feature>
<evidence type="ECO:0000313" key="3">
    <source>
        <dbReference type="EMBL" id="KAJ4461352.1"/>
    </source>
</evidence>
<evidence type="ECO:0000256" key="1">
    <source>
        <dbReference type="SAM" id="MobiDB-lite"/>
    </source>
</evidence>
<dbReference type="InterPro" id="IPR045578">
    <property type="entry name" value="USP47_C"/>
</dbReference>
<proteinExistence type="predicted"/>